<proteinExistence type="predicted"/>
<dbReference type="InParanoid" id="A0A1E7FPJ4"/>
<feature type="region of interest" description="Disordered" evidence="1">
    <location>
        <begin position="584"/>
        <end position="627"/>
    </location>
</feature>
<dbReference type="OrthoDB" id="47351at2759"/>
<feature type="region of interest" description="Disordered" evidence="1">
    <location>
        <begin position="1"/>
        <end position="80"/>
    </location>
</feature>
<keyword evidence="3" id="KW-1185">Reference proteome</keyword>
<evidence type="ECO:0000256" key="1">
    <source>
        <dbReference type="SAM" id="MobiDB-lite"/>
    </source>
</evidence>
<gene>
    <name evidence="2" type="ORF">FRACYDRAFT_236134</name>
</gene>
<reference evidence="2 3" key="1">
    <citation type="submission" date="2016-09" db="EMBL/GenBank/DDBJ databases">
        <title>Extensive genetic diversity and differential bi-allelic expression allows diatom success in the polar Southern Ocean.</title>
        <authorList>
            <consortium name="DOE Joint Genome Institute"/>
            <person name="Mock T."/>
            <person name="Otillar R.P."/>
            <person name="Strauss J."/>
            <person name="Dupont C."/>
            <person name="Frickenhaus S."/>
            <person name="Maumus F."/>
            <person name="Mcmullan M."/>
            <person name="Sanges R."/>
            <person name="Schmutz J."/>
            <person name="Toseland A."/>
            <person name="Valas R."/>
            <person name="Veluchamy A."/>
            <person name="Ward B.J."/>
            <person name="Allen A."/>
            <person name="Barry K."/>
            <person name="Falciatore A."/>
            <person name="Ferrante M."/>
            <person name="Fortunato A.E."/>
            <person name="Gloeckner G."/>
            <person name="Gruber A."/>
            <person name="Hipkin R."/>
            <person name="Janech M."/>
            <person name="Kroth P."/>
            <person name="Leese F."/>
            <person name="Lindquist E."/>
            <person name="Lyon B.R."/>
            <person name="Martin J."/>
            <person name="Mayer C."/>
            <person name="Parker M."/>
            <person name="Quesneville H."/>
            <person name="Raymond J."/>
            <person name="Uhlig C."/>
            <person name="Valentin K.U."/>
            <person name="Worden A.Z."/>
            <person name="Armbrust E.V."/>
            <person name="Bowler C."/>
            <person name="Green B."/>
            <person name="Moulton V."/>
            <person name="Van Oosterhout C."/>
            <person name="Grigoriev I."/>
        </authorList>
    </citation>
    <scope>NUCLEOTIDE SEQUENCE [LARGE SCALE GENOMIC DNA]</scope>
    <source>
        <strain evidence="2 3">CCMP1102</strain>
    </source>
</reference>
<feature type="compositionally biased region" description="Basic and acidic residues" evidence="1">
    <location>
        <begin position="37"/>
        <end position="61"/>
    </location>
</feature>
<evidence type="ECO:0000313" key="2">
    <source>
        <dbReference type="EMBL" id="OEU20066.1"/>
    </source>
</evidence>
<feature type="compositionally biased region" description="Low complexity" evidence="1">
    <location>
        <begin position="587"/>
        <end position="598"/>
    </location>
</feature>
<dbReference type="Proteomes" id="UP000095751">
    <property type="component" value="Unassembled WGS sequence"/>
</dbReference>
<dbReference type="KEGG" id="fcy:FRACYDRAFT_236134"/>
<sequence>MPRRQNKSKKKRLRRGSIEKEEEECNNGHHQPLSLEEDLRRQRIRQQERQKLEDERDKTNDDSDDDETDDNHDVGFVMPLQSSTSTSILTTRSQLILNNNGETMIRLPSMSFVLSQIIQSDPRLSIQKRNTLRQLWPTQYHFENMIINPKAAAFYCKKKWLMKHTLPDNSTMCSWDLSCKYRLHTSARTFDVAMLSNTNTDTYTGINTTNATATNSLSNTQQPHLPTVATIFHDGWGLFHHKKSHHDHRIQTIQSPPVHAIRIHENSGLCGTIVRNYNSSSSNNNNNNNNSYLFRWYKLPYATSYVEADLQHPVTDFCFGNEIAIFSCPRYRNGNNLNPLFLPLVEAGGDYNSNNNYISSTVRTINVQNFPQSDALRVEMMCKEQEKIVAFGHRNGQVSILDLRVSGTVCSILQYEESSEKSIIHNNDNNNSGGGGGGVARVSLGCVSDLGFLTRYQSGHQVIVKRSFGSCQLHDLRKSSSSMSSLSSSTTAMNSSNNTSTSIVRNMTIPSNEINPTLSANCNGFAVDNTNNDHNQTTTMISPYINSNSDACLGVFSLSTGLLVGSRVLQKRAHEDDTLYAEVCQRTTPSPSSPSPSTMYNNLSSTRNDGDDDDDKKNSVNTSKGASSSFGVWLKCGAFTRGKYDVLASSTSIEKPWTKETSYLVERLRL</sequence>
<organism evidence="2 3">
    <name type="scientific">Fragilariopsis cylindrus CCMP1102</name>
    <dbReference type="NCBI Taxonomy" id="635003"/>
    <lineage>
        <taxon>Eukaryota</taxon>
        <taxon>Sar</taxon>
        <taxon>Stramenopiles</taxon>
        <taxon>Ochrophyta</taxon>
        <taxon>Bacillariophyta</taxon>
        <taxon>Bacillariophyceae</taxon>
        <taxon>Bacillariophycidae</taxon>
        <taxon>Bacillariales</taxon>
        <taxon>Bacillariaceae</taxon>
        <taxon>Fragilariopsis</taxon>
    </lineage>
</organism>
<accession>A0A1E7FPJ4</accession>
<dbReference type="AlphaFoldDB" id="A0A1E7FPJ4"/>
<dbReference type="EMBL" id="KV784355">
    <property type="protein sequence ID" value="OEU20066.1"/>
    <property type="molecule type" value="Genomic_DNA"/>
</dbReference>
<protein>
    <submittedName>
        <fullName evidence="2">Uncharacterized protein</fullName>
    </submittedName>
</protein>
<evidence type="ECO:0000313" key="3">
    <source>
        <dbReference type="Proteomes" id="UP000095751"/>
    </source>
</evidence>
<feature type="compositionally biased region" description="Basic residues" evidence="1">
    <location>
        <begin position="1"/>
        <end position="15"/>
    </location>
</feature>
<name>A0A1E7FPJ4_9STRA</name>